<reference evidence="3" key="1">
    <citation type="submission" date="2025-08" db="UniProtKB">
        <authorList>
            <consortium name="Ensembl"/>
        </authorList>
    </citation>
    <scope>IDENTIFICATION</scope>
</reference>
<keyword evidence="2" id="KW-1133">Transmembrane helix</keyword>
<evidence type="ECO:0000313" key="3">
    <source>
        <dbReference type="Ensembl" id="ENSMMOP00000004378.1"/>
    </source>
</evidence>
<sequence>SKGTRTSSPRRGRSRTEERKTSVAPLQRKKAAAVLENDGKRPWTKKAIREICVFLILFKVTLWIILASGVQPQLENGLQKQFFVFYRMHSVHIKSIH</sequence>
<name>A0A3Q3VSW9_MOLML</name>
<dbReference type="Proteomes" id="UP000261620">
    <property type="component" value="Unplaced"/>
</dbReference>
<evidence type="ECO:0000313" key="4">
    <source>
        <dbReference type="Proteomes" id="UP000261620"/>
    </source>
</evidence>
<protein>
    <submittedName>
        <fullName evidence="3">Uncharacterized protein</fullName>
    </submittedName>
</protein>
<evidence type="ECO:0000256" key="1">
    <source>
        <dbReference type="SAM" id="MobiDB-lite"/>
    </source>
</evidence>
<reference evidence="3" key="2">
    <citation type="submission" date="2025-09" db="UniProtKB">
        <authorList>
            <consortium name="Ensembl"/>
        </authorList>
    </citation>
    <scope>IDENTIFICATION</scope>
</reference>
<keyword evidence="4" id="KW-1185">Reference proteome</keyword>
<proteinExistence type="predicted"/>
<organism evidence="3 4">
    <name type="scientific">Mola mola</name>
    <name type="common">Ocean sunfish</name>
    <name type="synonym">Tetraodon mola</name>
    <dbReference type="NCBI Taxonomy" id="94237"/>
    <lineage>
        <taxon>Eukaryota</taxon>
        <taxon>Metazoa</taxon>
        <taxon>Chordata</taxon>
        <taxon>Craniata</taxon>
        <taxon>Vertebrata</taxon>
        <taxon>Euteleostomi</taxon>
        <taxon>Actinopterygii</taxon>
        <taxon>Neopterygii</taxon>
        <taxon>Teleostei</taxon>
        <taxon>Neoteleostei</taxon>
        <taxon>Acanthomorphata</taxon>
        <taxon>Eupercaria</taxon>
        <taxon>Tetraodontiformes</taxon>
        <taxon>Molidae</taxon>
        <taxon>Mola</taxon>
    </lineage>
</organism>
<keyword evidence="2" id="KW-0812">Transmembrane</keyword>
<dbReference type="AlphaFoldDB" id="A0A3Q3VSW9"/>
<feature type="region of interest" description="Disordered" evidence="1">
    <location>
        <begin position="1"/>
        <end position="25"/>
    </location>
</feature>
<dbReference type="STRING" id="94237.ENSMMOP00000004378"/>
<accession>A0A3Q3VSW9</accession>
<evidence type="ECO:0000256" key="2">
    <source>
        <dbReference type="SAM" id="Phobius"/>
    </source>
</evidence>
<keyword evidence="2" id="KW-0472">Membrane</keyword>
<dbReference type="Ensembl" id="ENSMMOT00000004456.1">
    <property type="protein sequence ID" value="ENSMMOP00000004378.1"/>
    <property type="gene ID" value="ENSMMOG00000003488.1"/>
</dbReference>
<feature type="transmembrane region" description="Helical" evidence="2">
    <location>
        <begin position="51"/>
        <end position="70"/>
    </location>
</feature>